<dbReference type="RefSeq" id="WP_162660597.1">
    <property type="nucleotide sequence ID" value="NZ_LR593887.1"/>
</dbReference>
<feature type="transmembrane region" description="Helical" evidence="1">
    <location>
        <begin position="305"/>
        <end position="324"/>
    </location>
</feature>
<reference evidence="2" key="1">
    <citation type="submission" date="2019-04" db="EMBL/GenBank/DDBJ databases">
        <authorList>
            <consortium name="Science for Life Laboratories"/>
        </authorList>
    </citation>
    <scope>NUCLEOTIDE SEQUENCE</scope>
    <source>
        <strain evidence="2">MBLW1</strain>
    </source>
</reference>
<evidence type="ECO:0000313" key="3">
    <source>
        <dbReference type="Proteomes" id="UP000464378"/>
    </source>
</evidence>
<dbReference type="EMBL" id="LR593887">
    <property type="protein sequence ID" value="VTS08422.1"/>
    <property type="molecule type" value="Genomic_DNA"/>
</dbReference>
<protein>
    <submittedName>
        <fullName evidence="2">Uncharacterized protein</fullName>
    </submittedName>
</protein>
<keyword evidence="1" id="KW-1133">Transmembrane helix</keyword>
<keyword evidence="1" id="KW-0812">Transmembrane</keyword>
<proteinExistence type="predicted"/>
<dbReference type="EMBL" id="LR586016">
    <property type="protein sequence ID" value="VIP05533.1"/>
    <property type="molecule type" value="Genomic_DNA"/>
</dbReference>
<accession>A0A6C2YWK7</accession>
<name>A0A6C2YWK7_9BACT</name>
<organism evidence="2">
    <name type="scientific">Tuwongella immobilis</name>
    <dbReference type="NCBI Taxonomy" id="692036"/>
    <lineage>
        <taxon>Bacteria</taxon>
        <taxon>Pseudomonadati</taxon>
        <taxon>Planctomycetota</taxon>
        <taxon>Planctomycetia</taxon>
        <taxon>Gemmatales</taxon>
        <taxon>Gemmataceae</taxon>
        <taxon>Tuwongella</taxon>
    </lineage>
</organism>
<dbReference type="KEGG" id="tim:GMBLW1_36600"/>
<gene>
    <name evidence="2" type="ORF">GMBLW1_36600</name>
</gene>
<evidence type="ECO:0000313" key="2">
    <source>
        <dbReference type="EMBL" id="VIP05533.1"/>
    </source>
</evidence>
<keyword evidence="1" id="KW-0472">Membrane</keyword>
<sequence length="333" mass="37054">MVSQQVLGVGLLLLAILIAPANLAAQSNEFQLIQQEWQQLRAMESKPPRYRSREHAVLAKGVQELLVMENKQRDQQWFTFNESDVFNASFGQSDEYFFALRSTPPGAPWTVLGVCDASDTAQSLPLRAVIKYDQIFHPLTVLHHAFDRTQMTTVLDLPSLPGFTVVKIGETNDQQRTLVFRCTAGSGELTLDPKRHYLPVKCVLEGVYPGSTTPWKLETTREVDVSPNDPQAYLGKQVDVINLTTKADNPLRHQRWTYTDYSWEPVPEAEFRLSHYGLPEPAGSESAGSASVGVEPVSGGVSRTWYVVGAVVLFVVAGLFRWLARKRNPVAAG</sequence>
<evidence type="ECO:0000256" key="1">
    <source>
        <dbReference type="SAM" id="Phobius"/>
    </source>
</evidence>
<dbReference type="Proteomes" id="UP000464378">
    <property type="component" value="Chromosome"/>
</dbReference>
<dbReference type="AlphaFoldDB" id="A0A6C2YWK7"/>
<dbReference type="InParanoid" id="A0A6C2YWK7"/>
<keyword evidence="3" id="KW-1185">Reference proteome</keyword>